<keyword evidence="4 7" id="KW-0732">Signal</keyword>
<dbReference type="AlphaFoldDB" id="A0AAD2BZH4"/>
<evidence type="ECO:0000313" key="12">
    <source>
        <dbReference type="Proteomes" id="UP001190491"/>
    </source>
</evidence>
<keyword evidence="3" id="KW-0479">Metal-binding</keyword>
<evidence type="ECO:0000256" key="2">
    <source>
        <dbReference type="ARBA" id="ARBA00010509"/>
    </source>
</evidence>
<evidence type="ECO:0000256" key="1">
    <source>
        <dbReference type="ARBA" id="ARBA00004418"/>
    </source>
</evidence>
<dbReference type="Gene3D" id="2.60.40.1220">
    <property type="match status" value="1"/>
</dbReference>
<keyword evidence="6" id="KW-0186">Copper</keyword>
<organism evidence="9 12">
    <name type="scientific">Ralstonia flatus</name>
    <dbReference type="NCBI Taxonomy" id="3058601"/>
    <lineage>
        <taxon>Bacteria</taxon>
        <taxon>Pseudomonadati</taxon>
        <taxon>Pseudomonadota</taxon>
        <taxon>Betaproteobacteria</taxon>
        <taxon>Burkholderiales</taxon>
        <taxon>Burkholderiaceae</taxon>
        <taxon>Ralstonia</taxon>
    </lineage>
</organism>
<evidence type="ECO:0000259" key="8">
    <source>
        <dbReference type="Pfam" id="PF04234"/>
    </source>
</evidence>
<evidence type="ECO:0000256" key="6">
    <source>
        <dbReference type="ARBA" id="ARBA00023008"/>
    </source>
</evidence>
<evidence type="ECO:0000256" key="5">
    <source>
        <dbReference type="ARBA" id="ARBA00022764"/>
    </source>
</evidence>
<comment type="subcellular location">
    <subcellularLocation>
        <location evidence="1">Periplasm</location>
    </subcellularLocation>
</comment>
<keyword evidence="5" id="KW-0574">Periplasm</keyword>
<sequence length="126" mass="12825">MPMLNPSRIAHACVAAAAALAASLALAHPKLLSASPADKSVGPAPAQIALHFSEKLVAQFCDATLVMNAGSGSTTNVAAKVATSTDGRTLTVSPTQPLAPGAYRVDWHVVAADTHRVAGNLTFQVK</sequence>
<dbReference type="GO" id="GO:0042597">
    <property type="term" value="C:periplasmic space"/>
    <property type="evidence" value="ECO:0007669"/>
    <property type="project" value="UniProtKB-SubCell"/>
</dbReference>
<dbReference type="GO" id="GO:0006825">
    <property type="term" value="P:copper ion transport"/>
    <property type="evidence" value="ECO:0007669"/>
    <property type="project" value="InterPro"/>
</dbReference>
<proteinExistence type="inferred from homology"/>
<reference evidence="9 11" key="1">
    <citation type="submission" date="2023-07" db="EMBL/GenBank/DDBJ databases">
        <authorList>
            <person name="Peeters C."/>
        </authorList>
    </citation>
    <scope>NUCLEOTIDE SEQUENCE</scope>
    <source>
        <strain evidence="10 11">LMG 32965</strain>
        <strain evidence="9">R-77567</strain>
    </source>
</reference>
<evidence type="ECO:0000256" key="7">
    <source>
        <dbReference type="SAM" id="SignalP"/>
    </source>
</evidence>
<evidence type="ECO:0000313" key="9">
    <source>
        <dbReference type="EMBL" id="CAJ0869642.1"/>
    </source>
</evidence>
<dbReference type="NCBIfam" id="NF033814">
    <property type="entry name" value="copper_CopC"/>
    <property type="match status" value="1"/>
</dbReference>
<dbReference type="InterPro" id="IPR032694">
    <property type="entry name" value="CopC/D"/>
</dbReference>
<dbReference type="RefSeq" id="WP_410482490.1">
    <property type="nucleotide sequence ID" value="NZ_CAUDKO010000004.1"/>
</dbReference>
<dbReference type="PANTHER" id="PTHR34820">
    <property type="entry name" value="INNER MEMBRANE PROTEIN YEBZ"/>
    <property type="match status" value="1"/>
</dbReference>
<feature type="chain" id="PRO_5041922702" evidence="7">
    <location>
        <begin position="28"/>
        <end position="126"/>
    </location>
</feature>
<dbReference type="InterPro" id="IPR014755">
    <property type="entry name" value="Cu-Rt/internalin_Ig-like"/>
</dbReference>
<keyword evidence="11" id="KW-1185">Reference proteome</keyword>
<dbReference type="EMBL" id="CAUDKO010000004">
    <property type="protein sequence ID" value="CAJ0869642.1"/>
    <property type="molecule type" value="Genomic_DNA"/>
</dbReference>
<dbReference type="InterPro" id="IPR047685">
    <property type="entry name" value="CopC-like"/>
</dbReference>
<name>A0AAD2BZH4_9RALS</name>
<dbReference type="EMBL" id="CAUDLI010000004">
    <property type="protein sequence ID" value="CAJ0877416.1"/>
    <property type="molecule type" value="Genomic_DNA"/>
</dbReference>
<dbReference type="GO" id="GO:0005886">
    <property type="term" value="C:plasma membrane"/>
    <property type="evidence" value="ECO:0007669"/>
    <property type="project" value="TreeGrafter"/>
</dbReference>
<evidence type="ECO:0000313" key="11">
    <source>
        <dbReference type="Proteomes" id="UP001189792"/>
    </source>
</evidence>
<accession>A0AAD2BZH4</accession>
<dbReference type="GO" id="GO:0005507">
    <property type="term" value="F:copper ion binding"/>
    <property type="evidence" value="ECO:0007669"/>
    <property type="project" value="InterPro"/>
</dbReference>
<dbReference type="InterPro" id="IPR007348">
    <property type="entry name" value="CopC_dom"/>
</dbReference>
<dbReference type="InterPro" id="IPR014756">
    <property type="entry name" value="Ig_E-set"/>
</dbReference>
<feature type="signal peptide" evidence="7">
    <location>
        <begin position="1"/>
        <end position="27"/>
    </location>
</feature>
<evidence type="ECO:0000313" key="10">
    <source>
        <dbReference type="EMBL" id="CAJ0877416.1"/>
    </source>
</evidence>
<evidence type="ECO:0000256" key="4">
    <source>
        <dbReference type="ARBA" id="ARBA00022729"/>
    </source>
</evidence>
<dbReference type="Proteomes" id="UP001189792">
    <property type="component" value="Unassembled WGS sequence"/>
</dbReference>
<protein>
    <submittedName>
        <fullName evidence="9">Copper resistance protein C</fullName>
    </submittedName>
</protein>
<comment type="similarity">
    <text evidence="2">Belongs to the CopC family.</text>
</comment>
<dbReference type="SUPFAM" id="SSF81296">
    <property type="entry name" value="E set domains"/>
    <property type="match status" value="1"/>
</dbReference>
<gene>
    <name evidence="9" type="primary">copC</name>
    <name evidence="10" type="synonym">copC_1</name>
    <name evidence="10" type="ORF">R77564_02302</name>
    <name evidence="9" type="ORF">R77567_02313</name>
</gene>
<dbReference type="GO" id="GO:0046688">
    <property type="term" value="P:response to copper ion"/>
    <property type="evidence" value="ECO:0007669"/>
    <property type="project" value="InterPro"/>
</dbReference>
<evidence type="ECO:0000256" key="3">
    <source>
        <dbReference type="ARBA" id="ARBA00022723"/>
    </source>
</evidence>
<dbReference type="Pfam" id="PF04234">
    <property type="entry name" value="CopC"/>
    <property type="match status" value="1"/>
</dbReference>
<comment type="caution">
    <text evidence="9">The sequence shown here is derived from an EMBL/GenBank/DDBJ whole genome shotgun (WGS) entry which is preliminary data.</text>
</comment>
<dbReference type="PANTHER" id="PTHR34820:SF4">
    <property type="entry name" value="INNER MEMBRANE PROTEIN YEBZ"/>
    <property type="match status" value="1"/>
</dbReference>
<dbReference type="Proteomes" id="UP001190491">
    <property type="component" value="Unassembled WGS sequence"/>
</dbReference>
<feature type="domain" description="CopC" evidence="8">
    <location>
        <begin position="28"/>
        <end position="125"/>
    </location>
</feature>